<dbReference type="OrthoDB" id="9798761at2"/>
<proteinExistence type="predicted"/>
<gene>
    <name evidence="2" type="ORF">CUU66_10990</name>
</gene>
<dbReference type="RefSeq" id="WP_101642048.1">
    <property type="nucleotide sequence ID" value="NZ_PGUY01000033.1"/>
</dbReference>
<keyword evidence="3" id="KW-1185">Reference proteome</keyword>
<dbReference type="AlphaFoldDB" id="A0A2N5M638"/>
<evidence type="ECO:0000313" key="2">
    <source>
        <dbReference type="EMBL" id="PLT29820.1"/>
    </source>
</evidence>
<protein>
    <recommendedName>
        <fullName evidence="1">GmrSD restriction endonucleases N-terminal domain-containing protein</fullName>
    </recommendedName>
</protein>
<organism evidence="2 3">
    <name type="scientific">Peribacillus deserti</name>
    <dbReference type="NCBI Taxonomy" id="673318"/>
    <lineage>
        <taxon>Bacteria</taxon>
        <taxon>Bacillati</taxon>
        <taxon>Bacillota</taxon>
        <taxon>Bacilli</taxon>
        <taxon>Bacillales</taxon>
        <taxon>Bacillaceae</taxon>
        <taxon>Peribacillus</taxon>
    </lineage>
</organism>
<dbReference type="Proteomes" id="UP000234748">
    <property type="component" value="Unassembled WGS sequence"/>
</dbReference>
<evidence type="ECO:0000313" key="3">
    <source>
        <dbReference type="Proteomes" id="UP000234748"/>
    </source>
</evidence>
<feature type="domain" description="GmrSD restriction endonucleases N-terminal" evidence="1">
    <location>
        <begin position="11"/>
        <end position="226"/>
    </location>
</feature>
<comment type="caution">
    <text evidence="2">The sequence shown here is derived from an EMBL/GenBank/DDBJ whole genome shotgun (WGS) entry which is preliminary data.</text>
</comment>
<accession>A0A2N5M638</accession>
<dbReference type="InterPro" id="IPR004919">
    <property type="entry name" value="GmrSD_N"/>
</dbReference>
<dbReference type="EMBL" id="PGUY01000033">
    <property type="protein sequence ID" value="PLT29820.1"/>
    <property type="molecule type" value="Genomic_DNA"/>
</dbReference>
<reference evidence="2 3" key="1">
    <citation type="submission" date="2017-11" db="EMBL/GenBank/DDBJ databases">
        <title>Comparitive Functional Genomics of Dry Heat Resistant strains isolated from the Viking Spacecraft.</title>
        <authorList>
            <person name="Seuylemezian A."/>
            <person name="Cooper K."/>
            <person name="Vaishampayan P."/>
        </authorList>
    </citation>
    <scope>NUCLEOTIDE SEQUENCE [LARGE SCALE GENOMIC DNA]</scope>
    <source>
        <strain evidence="2 3">V1-29</strain>
    </source>
</reference>
<name>A0A2N5M638_9BACI</name>
<evidence type="ECO:0000259" key="1">
    <source>
        <dbReference type="Pfam" id="PF03235"/>
    </source>
</evidence>
<sequence>MQPSNVFSFWKLIEQYHIKIPIIQRDYAQGRKGKEVQHVRNEFLRVLFNALETNNPIELDFIYGTVNETNQFAPLDGQQRLTTLYLLHWYIALKEGKLDANQAIFQRFSYETRLSSKLFCKLLVSLTDIDLTETSLSNQIYNEANFYYGWAHDPTVSSMLTMLDMIHSFAKEYNLPEDLFEILTTNAPITFQFIDLDTFQLEDTLYIKMNARGKPLTPFENFKARFQQYLENVQNVDDKQILYKTDTVWSDFFWKHQKTSYDESFLHFFYALLYNQLARSNQNRDCLFSAINGGEIIRFDDLVYIDIDSGSWVKDIELTLDGLCSGTLFNQETVIDIKKVIKQAMMDELYYTERVQLYAVVSYIRLYADNFAAFSRWMRFVRNVTVNTIYNRVEDFMQSIQAIDVLITHAQNLDAYLADSTSKLTGFFGPQLTQEQLKARLTLYDGTWKEPLYNAEDYGYFEGDIGFLLLFIDINELPNCSNHERIEKQASFISYYEKAIAIFGPTKLNVPINLLSRALLKFGDYLIQAGQNRSFLIEGFDRDISWKRFLRHEKVSFLKELLDEVKPQTITTDLQHIIDESDVTDWRQYIIQYPLILDKRCGNRRLIRFYDEQDILLLDTTMTSGYCQEYYSYAIYAALQQNGINCSYIDSVGAFNEKYVRINDMSYSLNFVDKQFVIYDRNDDVIAKPQGFDEALEKMSELAGVSV</sequence>
<dbReference type="Pfam" id="PF03235">
    <property type="entry name" value="GmrSD_N"/>
    <property type="match status" value="1"/>
</dbReference>